<dbReference type="Gene3D" id="3.40.50.150">
    <property type="entry name" value="Vaccinia Virus protein VP39"/>
    <property type="match status" value="1"/>
</dbReference>
<dbReference type="RefSeq" id="WP_379575036.1">
    <property type="nucleotide sequence ID" value="NZ_JBHUFV010000038.1"/>
</dbReference>
<dbReference type="EC" id="2.1.1.-" evidence="1"/>
<dbReference type="Pfam" id="PF04672">
    <property type="entry name" value="Methyltransf_19"/>
    <property type="match status" value="1"/>
</dbReference>
<dbReference type="Proteomes" id="UP001597368">
    <property type="component" value="Unassembled WGS sequence"/>
</dbReference>
<dbReference type="SUPFAM" id="SSF53335">
    <property type="entry name" value="S-adenosyl-L-methionine-dependent methyltransferases"/>
    <property type="match status" value="1"/>
</dbReference>
<accession>A0ABW4SZ57</accession>
<dbReference type="InterPro" id="IPR006764">
    <property type="entry name" value="SAM_dep_MeTrfase_SAV2177_type"/>
</dbReference>
<comment type="caution">
    <text evidence="1">The sequence shown here is derived from an EMBL/GenBank/DDBJ whole genome shotgun (WGS) entry which is preliminary data.</text>
</comment>
<dbReference type="EMBL" id="JBHUFV010000038">
    <property type="protein sequence ID" value="MFD1934923.1"/>
    <property type="molecule type" value="Genomic_DNA"/>
</dbReference>
<evidence type="ECO:0000313" key="1">
    <source>
        <dbReference type="EMBL" id="MFD1934923.1"/>
    </source>
</evidence>
<dbReference type="GO" id="GO:0032259">
    <property type="term" value="P:methylation"/>
    <property type="evidence" value="ECO:0007669"/>
    <property type="project" value="UniProtKB-KW"/>
</dbReference>
<evidence type="ECO:0000313" key="2">
    <source>
        <dbReference type="Proteomes" id="UP001597368"/>
    </source>
</evidence>
<dbReference type="GO" id="GO:0008168">
    <property type="term" value="F:methyltransferase activity"/>
    <property type="evidence" value="ECO:0007669"/>
    <property type="project" value="UniProtKB-KW"/>
</dbReference>
<name>A0ABW4SZ57_9ACTN</name>
<keyword evidence="1" id="KW-0489">Methyltransferase</keyword>
<keyword evidence="2" id="KW-1185">Reference proteome</keyword>
<proteinExistence type="predicted"/>
<protein>
    <submittedName>
        <fullName evidence="1">SAM-dependent methyltransferase</fullName>
        <ecNumber evidence="1">2.1.1.-</ecNumber>
    </submittedName>
</protein>
<organism evidence="1 2">
    <name type="scientific">Nonomuraea mangrovi</name>
    <dbReference type="NCBI Taxonomy" id="2316207"/>
    <lineage>
        <taxon>Bacteria</taxon>
        <taxon>Bacillati</taxon>
        <taxon>Actinomycetota</taxon>
        <taxon>Actinomycetes</taxon>
        <taxon>Streptosporangiales</taxon>
        <taxon>Streptosporangiaceae</taxon>
        <taxon>Nonomuraea</taxon>
    </lineage>
</organism>
<dbReference type="PIRSF" id="PIRSF017393">
    <property type="entry name" value="MTase_SAV2177"/>
    <property type="match status" value="1"/>
</dbReference>
<sequence length="269" mass="29625">MERDEQVPSVIDPNTPSVARMYDYYLGGKDNFPSDREAAEKIIQLVPNITQIARDNRDFLIRVVRVLAEAGVRQFIDIGTGLPTRQNVHEVALEAAPDSRIVYVDNDPIVLVHARALLAETPQTIVVRADLRDTASILDDPEVRAHIDFTQPVAVLLFAILHFVPDHRQSAEIVKGLCAPLVSGSHLALSHSYAGDLTSEAIRTGRSVYRAATAGSITPRTTEQISVYFDGLEQLEPGVVPIDAWRPEWPDVQPDFDRPGLLGGVARIP</sequence>
<dbReference type="InterPro" id="IPR029063">
    <property type="entry name" value="SAM-dependent_MTases_sf"/>
</dbReference>
<gene>
    <name evidence="1" type="ORF">ACFSKW_25965</name>
</gene>
<reference evidence="2" key="1">
    <citation type="journal article" date="2019" name="Int. J. Syst. Evol. Microbiol.">
        <title>The Global Catalogue of Microorganisms (GCM) 10K type strain sequencing project: providing services to taxonomists for standard genome sequencing and annotation.</title>
        <authorList>
            <consortium name="The Broad Institute Genomics Platform"/>
            <consortium name="The Broad Institute Genome Sequencing Center for Infectious Disease"/>
            <person name="Wu L."/>
            <person name="Ma J."/>
        </authorList>
    </citation>
    <scope>NUCLEOTIDE SEQUENCE [LARGE SCALE GENOMIC DNA]</scope>
    <source>
        <strain evidence="2">ICMP 6774ER</strain>
    </source>
</reference>
<keyword evidence="1" id="KW-0808">Transferase</keyword>